<evidence type="ECO:0000313" key="2">
    <source>
        <dbReference type="EMBL" id="TVU42643.1"/>
    </source>
</evidence>
<gene>
    <name evidence="2" type="ORF">EJB05_09062</name>
</gene>
<sequence length="293" mass="32405">LVTSAASVGAPIGIYDATPAAVAWGGEAFRTDAVVNAQPMSTVAFPNMDVPRAESKLEIQAHEDAPAEEAAPSSDSFGHDDARPNDKVRDRWSPIGKEVALRRLAQNREAARKSRLQKKKQELTWESSRMKLAQMEQDLTRVRRQPGVFVSGRTGESAMGLPPPVADPRQSTLIQVSLLIHHTCLDSLALAEIAVMIPYELVDISIGNSELFFPCFCSVSFRPPHRRRRVRAYHRKALPRLCVPVPLGRCLIESPTTIMKLKKNDELLIPFADFLLQVDAEGSLQTSLTYPCQ</sequence>
<dbReference type="AlphaFoldDB" id="A0A5J9W3Y8"/>
<name>A0A5J9W3Y8_9POAL</name>
<accession>A0A5J9W3Y8</accession>
<comment type="caution">
    <text evidence="2">The sequence shown here is derived from an EMBL/GenBank/DDBJ whole genome shotgun (WGS) entry which is preliminary data.</text>
</comment>
<evidence type="ECO:0000313" key="3">
    <source>
        <dbReference type="Proteomes" id="UP000324897"/>
    </source>
</evidence>
<dbReference type="Proteomes" id="UP000324897">
    <property type="component" value="Unassembled WGS sequence"/>
</dbReference>
<organism evidence="2 3">
    <name type="scientific">Eragrostis curvula</name>
    <name type="common">weeping love grass</name>
    <dbReference type="NCBI Taxonomy" id="38414"/>
    <lineage>
        <taxon>Eukaryota</taxon>
        <taxon>Viridiplantae</taxon>
        <taxon>Streptophyta</taxon>
        <taxon>Embryophyta</taxon>
        <taxon>Tracheophyta</taxon>
        <taxon>Spermatophyta</taxon>
        <taxon>Magnoliopsida</taxon>
        <taxon>Liliopsida</taxon>
        <taxon>Poales</taxon>
        <taxon>Poaceae</taxon>
        <taxon>PACMAD clade</taxon>
        <taxon>Chloridoideae</taxon>
        <taxon>Eragrostideae</taxon>
        <taxon>Eragrostidinae</taxon>
        <taxon>Eragrostis</taxon>
    </lineage>
</organism>
<evidence type="ECO:0008006" key="4">
    <source>
        <dbReference type="Google" id="ProtNLM"/>
    </source>
</evidence>
<dbReference type="PANTHER" id="PTHR45693:SF31">
    <property type="entry name" value="TRANSCRIPTION FACTOR TGAL10"/>
    <property type="match status" value="1"/>
</dbReference>
<keyword evidence="3" id="KW-1185">Reference proteome</keyword>
<dbReference type="PANTHER" id="PTHR45693">
    <property type="entry name" value="TRANSCRIPTION FACTOR TGA9"/>
    <property type="match status" value="1"/>
</dbReference>
<feature type="compositionally biased region" description="Basic and acidic residues" evidence="1">
    <location>
        <begin position="77"/>
        <end position="91"/>
    </location>
</feature>
<feature type="non-terminal residue" evidence="2">
    <location>
        <position position="1"/>
    </location>
</feature>
<feature type="region of interest" description="Disordered" evidence="1">
    <location>
        <begin position="63"/>
        <end position="91"/>
    </location>
</feature>
<protein>
    <recommendedName>
        <fullName evidence="4">BZIP domain-containing protein</fullName>
    </recommendedName>
</protein>
<proteinExistence type="predicted"/>
<reference evidence="2 3" key="1">
    <citation type="journal article" date="2019" name="Sci. Rep.">
        <title>A high-quality genome of Eragrostis curvula grass provides insights into Poaceae evolution and supports new strategies to enhance forage quality.</title>
        <authorList>
            <person name="Carballo J."/>
            <person name="Santos B.A.C.M."/>
            <person name="Zappacosta D."/>
            <person name="Garbus I."/>
            <person name="Selva J.P."/>
            <person name="Gallo C.A."/>
            <person name="Diaz A."/>
            <person name="Albertini E."/>
            <person name="Caccamo M."/>
            <person name="Echenique V."/>
        </authorList>
    </citation>
    <scope>NUCLEOTIDE SEQUENCE [LARGE SCALE GENOMIC DNA]</scope>
    <source>
        <strain evidence="3">cv. Victoria</strain>
        <tissue evidence="2">Leaf</tissue>
    </source>
</reference>
<dbReference type="EMBL" id="RWGY01000005">
    <property type="protein sequence ID" value="TVU42643.1"/>
    <property type="molecule type" value="Genomic_DNA"/>
</dbReference>
<evidence type="ECO:0000256" key="1">
    <source>
        <dbReference type="SAM" id="MobiDB-lite"/>
    </source>
</evidence>